<evidence type="ECO:0000313" key="2">
    <source>
        <dbReference type="EMBL" id="KAF0301482.1"/>
    </source>
</evidence>
<gene>
    <name evidence="2" type="ORF">FJT64_003108</name>
</gene>
<keyword evidence="3" id="KW-1185">Reference proteome</keyword>
<evidence type="ECO:0000313" key="3">
    <source>
        <dbReference type="Proteomes" id="UP000440578"/>
    </source>
</evidence>
<protein>
    <submittedName>
        <fullName evidence="2">Uncharacterized protein</fullName>
    </submittedName>
</protein>
<sequence>MEGRLRTLEETANELLAAARQPCSGCQALSRRVEALERRLGPEPESEGAAPHVDTLLPPDDPAGESAGHAERAAEEDPDPVDLLLREAQQLGAGVLLDEDLDELLDVQSLAEAETTAPAAPSATEPSAPVRFIPYVGRAMTIMRRQGRAKRHVVAEEVAATYFSDRLGIHLNKKGYARVLDKISDVFF</sequence>
<dbReference type="AlphaFoldDB" id="A0A6A4WF81"/>
<organism evidence="2 3">
    <name type="scientific">Amphibalanus amphitrite</name>
    <name type="common">Striped barnacle</name>
    <name type="synonym">Balanus amphitrite</name>
    <dbReference type="NCBI Taxonomy" id="1232801"/>
    <lineage>
        <taxon>Eukaryota</taxon>
        <taxon>Metazoa</taxon>
        <taxon>Ecdysozoa</taxon>
        <taxon>Arthropoda</taxon>
        <taxon>Crustacea</taxon>
        <taxon>Multicrustacea</taxon>
        <taxon>Cirripedia</taxon>
        <taxon>Thoracica</taxon>
        <taxon>Thoracicalcarea</taxon>
        <taxon>Balanomorpha</taxon>
        <taxon>Balanoidea</taxon>
        <taxon>Balanidae</taxon>
        <taxon>Amphibalaninae</taxon>
        <taxon>Amphibalanus</taxon>
    </lineage>
</organism>
<dbReference type="EMBL" id="VIIS01001159">
    <property type="protein sequence ID" value="KAF0301482.1"/>
    <property type="molecule type" value="Genomic_DNA"/>
</dbReference>
<accession>A0A6A4WF81</accession>
<name>A0A6A4WF81_AMPAM</name>
<evidence type="ECO:0000256" key="1">
    <source>
        <dbReference type="SAM" id="MobiDB-lite"/>
    </source>
</evidence>
<proteinExistence type="predicted"/>
<comment type="caution">
    <text evidence="2">The sequence shown here is derived from an EMBL/GenBank/DDBJ whole genome shotgun (WGS) entry which is preliminary data.</text>
</comment>
<reference evidence="2 3" key="1">
    <citation type="submission" date="2019-07" db="EMBL/GenBank/DDBJ databases">
        <title>Draft genome assembly of a fouling barnacle, Amphibalanus amphitrite (Darwin, 1854): The first reference genome for Thecostraca.</title>
        <authorList>
            <person name="Kim W."/>
        </authorList>
    </citation>
    <scope>NUCLEOTIDE SEQUENCE [LARGE SCALE GENOMIC DNA]</scope>
    <source>
        <strain evidence="2">SNU_AA5</strain>
        <tissue evidence="2">Soma without cirri and trophi</tissue>
    </source>
</reference>
<feature type="region of interest" description="Disordered" evidence="1">
    <location>
        <begin position="37"/>
        <end position="79"/>
    </location>
</feature>
<dbReference type="Proteomes" id="UP000440578">
    <property type="component" value="Unassembled WGS sequence"/>
</dbReference>